<dbReference type="Gene3D" id="1.10.3210.10">
    <property type="entry name" value="Hypothetical protein af1432"/>
    <property type="match status" value="1"/>
</dbReference>
<dbReference type="OrthoDB" id="9804747at2"/>
<evidence type="ECO:0000313" key="2">
    <source>
        <dbReference type="EMBL" id="KXG74223.1"/>
    </source>
</evidence>
<dbReference type="GO" id="GO:0071111">
    <property type="term" value="F:cyclic-guanylate-specific phosphodiesterase activity"/>
    <property type="evidence" value="ECO:0007669"/>
    <property type="project" value="UniProtKB-EC"/>
</dbReference>
<name>A0A140L0Z8_9FIRM</name>
<dbReference type="STRING" id="520762.AN619_25410"/>
<dbReference type="InterPro" id="IPR006675">
    <property type="entry name" value="HDIG_dom"/>
</dbReference>
<dbReference type="EMBL" id="LOEE01000061">
    <property type="protein sequence ID" value="KXG74223.1"/>
    <property type="molecule type" value="Genomic_DNA"/>
</dbReference>
<dbReference type="EC" id="3.1.4.52" evidence="2"/>
<dbReference type="SUPFAM" id="SSF109604">
    <property type="entry name" value="HD-domain/PDEase-like"/>
    <property type="match status" value="1"/>
</dbReference>
<accession>A0A140L0Z8</accession>
<dbReference type="PANTHER" id="PTHR43155:SF2">
    <property type="entry name" value="CYCLIC DI-GMP PHOSPHODIESTERASE PA4108"/>
    <property type="match status" value="1"/>
</dbReference>
<organism evidence="2 3">
    <name type="scientific">Thermotalea metallivorans</name>
    <dbReference type="NCBI Taxonomy" id="520762"/>
    <lineage>
        <taxon>Bacteria</taxon>
        <taxon>Bacillati</taxon>
        <taxon>Bacillota</taxon>
        <taxon>Clostridia</taxon>
        <taxon>Peptostreptococcales</taxon>
        <taxon>Thermotaleaceae</taxon>
        <taxon>Thermotalea</taxon>
    </lineage>
</organism>
<feature type="domain" description="HD-GYP" evidence="1">
    <location>
        <begin position="114"/>
        <end position="310"/>
    </location>
</feature>
<dbReference type="NCBIfam" id="TIGR00277">
    <property type="entry name" value="HDIG"/>
    <property type="match status" value="1"/>
</dbReference>
<keyword evidence="3" id="KW-1185">Reference proteome</keyword>
<sequence>MRLVRTQDLQEGMILAEDIAGKYDIVFLTGGTVLSDRHIESLKKLDISYIYVMEKTEEAVQEKERHSSVIIVDRQFNKEYVQTIDQFKNMYQQIGLGNKIEHEVVGKFVMPLLKEVVKSNNILGRLRQVESTDAYTFRHSMNVGILSAMIGKWLHYGEKDLENLTIAAMFHDIGKSKIPEEIINKPTVLTEEEFEIVKKHTTYGYEILKTTVGISFDICCGVLQHHERMDGSGYPLGIKGDKIHEFAKIIAVADVFDAMTSQRMYRSKESPFKVAEYIAENSFGILDPFIVGTFLENISRYYVGNIVKLNSGEVGEIVLLNKQMPTRPLVKVNDKFIDLLTNSQYEIVEVIA</sequence>
<dbReference type="AlphaFoldDB" id="A0A140L0Z8"/>
<evidence type="ECO:0000313" key="3">
    <source>
        <dbReference type="Proteomes" id="UP000070456"/>
    </source>
</evidence>
<keyword evidence="2" id="KW-0378">Hydrolase</keyword>
<dbReference type="PANTHER" id="PTHR43155">
    <property type="entry name" value="CYCLIC DI-GMP PHOSPHODIESTERASE PA4108-RELATED"/>
    <property type="match status" value="1"/>
</dbReference>
<dbReference type="SMART" id="SM00471">
    <property type="entry name" value="HDc"/>
    <property type="match status" value="1"/>
</dbReference>
<dbReference type="RefSeq" id="WP_068557501.1">
    <property type="nucleotide sequence ID" value="NZ_LOEE01000061.1"/>
</dbReference>
<evidence type="ECO:0000259" key="1">
    <source>
        <dbReference type="PROSITE" id="PS51832"/>
    </source>
</evidence>
<dbReference type="CDD" id="cd00077">
    <property type="entry name" value="HDc"/>
    <property type="match status" value="1"/>
</dbReference>
<dbReference type="InterPro" id="IPR037522">
    <property type="entry name" value="HD_GYP_dom"/>
</dbReference>
<dbReference type="PROSITE" id="PS51832">
    <property type="entry name" value="HD_GYP"/>
    <property type="match status" value="1"/>
</dbReference>
<protein>
    <submittedName>
        <fullName evidence="2">Cyclic di-GMP phosphodiesterase response regulator RpfG</fullName>
        <ecNumber evidence="2">3.1.4.52</ecNumber>
    </submittedName>
</protein>
<dbReference type="Pfam" id="PF13487">
    <property type="entry name" value="HD_5"/>
    <property type="match status" value="1"/>
</dbReference>
<comment type="caution">
    <text evidence="2">The sequence shown here is derived from an EMBL/GenBank/DDBJ whole genome shotgun (WGS) entry which is preliminary data.</text>
</comment>
<dbReference type="InterPro" id="IPR003607">
    <property type="entry name" value="HD/PDEase_dom"/>
</dbReference>
<gene>
    <name evidence="2" type="primary">rpfG_11</name>
    <name evidence="2" type="ORF">AN619_25410</name>
</gene>
<reference evidence="2 3" key="1">
    <citation type="submission" date="2015-12" db="EMBL/GenBank/DDBJ databases">
        <title>Draft genome sequence of the thermoanaerobe Thermotalea metallivorans, an isolate from the runoff channel of the Great Artesian Basin, Australia.</title>
        <authorList>
            <person name="Patel B.K."/>
        </authorList>
    </citation>
    <scope>NUCLEOTIDE SEQUENCE [LARGE SCALE GENOMIC DNA]</scope>
    <source>
        <strain evidence="2 3">B2-1</strain>
    </source>
</reference>
<proteinExistence type="predicted"/>
<dbReference type="Proteomes" id="UP000070456">
    <property type="component" value="Unassembled WGS sequence"/>
</dbReference>